<gene>
    <name evidence="1" type="ORF">IHE45_04G128100</name>
</gene>
<reference evidence="2" key="1">
    <citation type="journal article" date="2022" name="Nat. Commun.">
        <title>Chromosome evolution and the genetic basis of agronomically important traits in greater yam.</title>
        <authorList>
            <person name="Bredeson J.V."/>
            <person name="Lyons J.B."/>
            <person name="Oniyinde I.O."/>
            <person name="Okereke N.R."/>
            <person name="Kolade O."/>
            <person name="Nnabue I."/>
            <person name="Nwadili C.O."/>
            <person name="Hribova E."/>
            <person name="Parker M."/>
            <person name="Nwogha J."/>
            <person name="Shu S."/>
            <person name="Carlson J."/>
            <person name="Kariba R."/>
            <person name="Muthemba S."/>
            <person name="Knop K."/>
            <person name="Barton G.J."/>
            <person name="Sherwood A.V."/>
            <person name="Lopez-Montes A."/>
            <person name="Asiedu R."/>
            <person name="Jamnadass R."/>
            <person name="Muchugi A."/>
            <person name="Goodstein D."/>
            <person name="Egesi C.N."/>
            <person name="Featherston J."/>
            <person name="Asfaw A."/>
            <person name="Simpson G.G."/>
            <person name="Dolezel J."/>
            <person name="Hendre P.S."/>
            <person name="Van Deynze A."/>
            <person name="Kumar P.L."/>
            <person name="Obidiegwu J.E."/>
            <person name="Bhattacharjee R."/>
            <person name="Rokhsar D.S."/>
        </authorList>
    </citation>
    <scope>NUCLEOTIDE SEQUENCE [LARGE SCALE GENOMIC DNA]</scope>
    <source>
        <strain evidence="2">cv. TDa95/00328</strain>
    </source>
</reference>
<organism evidence="1 2">
    <name type="scientific">Dioscorea alata</name>
    <name type="common">Purple yam</name>
    <dbReference type="NCBI Taxonomy" id="55571"/>
    <lineage>
        <taxon>Eukaryota</taxon>
        <taxon>Viridiplantae</taxon>
        <taxon>Streptophyta</taxon>
        <taxon>Embryophyta</taxon>
        <taxon>Tracheophyta</taxon>
        <taxon>Spermatophyta</taxon>
        <taxon>Magnoliopsida</taxon>
        <taxon>Liliopsida</taxon>
        <taxon>Dioscoreales</taxon>
        <taxon>Dioscoreaceae</taxon>
        <taxon>Dioscorea</taxon>
    </lineage>
</organism>
<dbReference type="EC" id="1.14.14.83" evidence="1"/>
<dbReference type="Proteomes" id="UP000827976">
    <property type="component" value="Chromosome 4"/>
</dbReference>
<evidence type="ECO:0000313" key="1">
    <source>
        <dbReference type="EMBL" id="KAH7686792.1"/>
    </source>
</evidence>
<keyword evidence="1" id="KW-0560">Oxidoreductase</keyword>
<dbReference type="EMBL" id="CM037014">
    <property type="protein sequence ID" value="KAH7686792.1"/>
    <property type="molecule type" value="Genomic_DNA"/>
</dbReference>
<name>A0ACB7WFQ2_DIOAL</name>
<keyword evidence="2" id="KW-1185">Reference proteome</keyword>
<proteinExistence type="predicted"/>
<protein>
    <submittedName>
        <fullName evidence="1">Geraniol 8-hydroxylase protein</fullName>
        <ecNumber evidence="1">1.14.14.83</ecNumber>
    </submittedName>
</protein>
<sequence length="496" mass="56162">MWWFPWIFLAISLSSCILITRAIAGKRNYNAQLPPSPSSLPIIGNLHQILKDMPHISFANLAKIHGPVMTLHLGQMTTIVISSPDTASELIHKNDIAISSRSVPDSVRALRHHELSVAWLPANAQWKNLRRICSTELFTSRRLDANESLRTEKVRELIAYISECCDSHRVVDVDRVVFATTLNLISNTIFSVDLVRLNLDSKTPEFIDLIKEIMKEAASSNLSDFFPCLKMIDPQGRRRSMTAYFKRLHAIFDENIDRRLSGSCVAKHDDLLDALLHEGGSSTSIDRCTIKSLFSDLFAAGSDTSSITVEWAMAELIRNPRVMARARAEIATVIEPDKVVVESDIEKLHYLRAVVKETLRLHPPLPFLLPRETESRIALDQYMIPEGVRVVVNMWAIGRDETVWPEPNEFRPERFFEEEIDFKGRDFKLSPFGAGRRICPGIPLASRMVHLVLASLLQRFEWKLEDGMEPENMDMSEEFGISLSMAVPLRAVPVVP</sequence>
<accession>A0ACB7WFQ2</accession>
<evidence type="ECO:0000313" key="2">
    <source>
        <dbReference type="Proteomes" id="UP000827976"/>
    </source>
</evidence>
<comment type="caution">
    <text evidence="1">The sequence shown here is derived from an EMBL/GenBank/DDBJ whole genome shotgun (WGS) entry which is preliminary data.</text>
</comment>